<evidence type="ECO:0000313" key="2">
    <source>
        <dbReference type="WBParaSite" id="SVE_1049300.1"/>
    </source>
</evidence>
<dbReference type="AlphaFoldDB" id="A0A0K0FNB3"/>
<name>A0A0K0FNB3_STRVS</name>
<evidence type="ECO:0000313" key="1">
    <source>
        <dbReference type="Proteomes" id="UP000035680"/>
    </source>
</evidence>
<keyword evidence="1" id="KW-1185">Reference proteome</keyword>
<proteinExistence type="predicted"/>
<reference evidence="2" key="2">
    <citation type="submission" date="2015-08" db="UniProtKB">
        <authorList>
            <consortium name="WormBaseParasite"/>
        </authorList>
    </citation>
    <scope>IDENTIFICATION</scope>
</reference>
<dbReference type="Proteomes" id="UP000035680">
    <property type="component" value="Unassembled WGS sequence"/>
</dbReference>
<protein>
    <submittedName>
        <fullName evidence="2">COX6C domain-containing protein</fullName>
    </submittedName>
</protein>
<accession>A0A0K0FNB3</accession>
<reference evidence="1" key="1">
    <citation type="submission" date="2014-07" db="EMBL/GenBank/DDBJ databases">
        <authorList>
            <person name="Martin A.A"/>
            <person name="De Silva N."/>
        </authorList>
    </citation>
    <scope>NUCLEOTIDE SEQUENCE</scope>
</reference>
<organism evidence="1 2">
    <name type="scientific">Strongyloides venezuelensis</name>
    <name type="common">Threadworm</name>
    <dbReference type="NCBI Taxonomy" id="75913"/>
    <lineage>
        <taxon>Eukaryota</taxon>
        <taxon>Metazoa</taxon>
        <taxon>Ecdysozoa</taxon>
        <taxon>Nematoda</taxon>
        <taxon>Chromadorea</taxon>
        <taxon>Rhabditida</taxon>
        <taxon>Tylenchina</taxon>
        <taxon>Panagrolaimomorpha</taxon>
        <taxon>Strongyloidoidea</taxon>
        <taxon>Strongyloididae</taxon>
        <taxon>Strongyloides</taxon>
    </lineage>
</organism>
<sequence>MSFLPYKISTKEHGKILFVLCTGIIIGSKCVTHYYEPLKKYDELLDEGKRELLIKYRTKHEDRLKRLGISKTLE</sequence>
<dbReference type="WBParaSite" id="SVE_1049300.1">
    <property type="protein sequence ID" value="SVE_1049300.1"/>
    <property type="gene ID" value="SVE_1049300"/>
</dbReference>